<dbReference type="EMBL" id="BSYR01000017">
    <property type="protein sequence ID" value="GMI80557.1"/>
    <property type="molecule type" value="Genomic_DNA"/>
</dbReference>
<evidence type="ECO:0000313" key="3">
    <source>
        <dbReference type="Proteomes" id="UP001165190"/>
    </source>
</evidence>
<sequence length="74" mass="8385">MKSPLATSFKAKRKASTTEEIEEVEDESEEVASTREPVPPPVTRKQPPCSRKRIKQTAHQKLIICKDELSETSF</sequence>
<feature type="compositionally biased region" description="Acidic residues" evidence="1">
    <location>
        <begin position="19"/>
        <end position="30"/>
    </location>
</feature>
<feature type="region of interest" description="Disordered" evidence="1">
    <location>
        <begin position="1"/>
        <end position="55"/>
    </location>
</feature>
<keyword evidence="3" id="KW-1185">Reference proteome</keyword>
<gene>
    <name evidence="2" type="ORF">HRI_001725000</name>
</gene>
<reference evidence="2" key="1">
    <citation type="submission" date="2023-05" db="EMBL/GenBank/DDBJ databases">
        <title>Genome and transcriptome analyses reveal genes involved in the formation of fine ridges on petal epidermal cells in Hibiscus trionum.</title>
        <authorList>
            <person name="Koshimizu S."/>
            <person name="Masuda S."/>
            <person name="Ishii T."/>
            <person name="Shirasu K."/>
            <person name="Hoshino A."/>
            <person name="Arita M."/>
        </authorList>
    </citation>
    <scope>NUCLEOTIDE SEQUENCE</scope>
    <source>
        <strain evidence="2">Hamamatsu line</strain>
    </source>
</reference>
<protein>
    <submittedName>
        <fullName evidence="2">Uncharacterized protein</fullName>
    </submittedName>
</protein>
<proteinExistence type="predicted"/>
<evidence type="ECO:0000313" key="2">
    <source>
        <dbReference type="EMBL" id="GMI80557.1"/>
    </source>
</evidence>
<accession>A0A9W7HNE7</accession>
<dbReference type="AlphaFoldDB" id="A0A9W7HNE7"/>
<organism evidence="2 3">
    <name type="scientific">Hibiscus trionum</name>
    <name type="common">Flower of an hour</name>
    <dbReference type="NCBI Taxonomy" id="183268"/>
    <lineage>
        <taxon>Eukaryota</taxon>
        <taxon>Viridiplantae</taxon>
        <taxon>Streptophyta</taxon>
        <taxon>Embryophyta</taxon>
        <taxon>Tracheophyta</taxon>
        <taxon>Spermatophyta</taxon>
        <taxon>Magnoliopsida</taxon>
        <taxon>eudicotyledons</taxon>
        <taxon>Gunneridae</taxon>
        <taxon>Pentapetalae</taxon>
        <taxon>rosids</taxon>
        <taxon>malvids</taxon>
        <taxon>Malvales</taxon>
        <taxon>Malvaceae</taxon>
        <taxon>Malvoideae</taxon>
        <taxon>Hibiscus</taxon>
    </lineage>
</organism>
<name>A0A9W7HNE7_HIBTR</name>
<comment type="caution">
    <text evidence="2">The sequence shown here is derived from an EMBL/GenBank/DDBJ whole genome shotgun (WGS) entry which is preliminary data.</text>
</comment>
<dbReference type="Proteomes" id="UP001165190">
    <property type="component" value="Unassembled WGS sequence"/>
</dbReference>
<evidence type="ECO:0000256" key="1">
    <source>
        <dbReference type="SAM" id="MobiDB-lite"/>
    </source>
</evidence>